<sequence>MLIHAQTVSGGEITTGSSLRCIIYYQQQKNYRIGDSENPNRCRVTNRGMAGFRSIPVTTEDDNSFELTD</sequence>
<proteinExistence type="predicted"/>
<reference evidence="2" key="1">
    <citation type="submission" date="2019-02" db="EMBL/GenBank/DDBJ databases">
        <title>Draft genome sequence of Dolichospermum planctonicum NIES-80.</title>
        <authorList>
            <person name="Yamaguchi H."/>
            <person name="Suzuki S."/>
            <person name="Kawachi M."/>
        </authorList>
    </citation>
    <scope>NUCLEOTIDE SEQUENCE [LARGE SCALE GENOMIC DNA]</scope>
    <source>
        <strain evidence="2">NIES-80</strain>
    </source>
</reference>
<dbReference type="RefSeq" id="WP_137908397.1">
    <property type="nucleotide sequence ID" value="NZ_BJCF01000028.1"/>
</dbReference>
<protein>
    <submittedName>
        <fullName evidence="1">Uncharacterized protein</fullName>
    </submittedName>
</protein>
<comment type="caution">
    <text evidence="1">The sequence shown here is derived from an EMBL/GenBank/DDBJ whole genome shotgun (WGS) entry which is preliminary data.</text>
</comment>
<dbReference type="AlphaFoldDB" id="A0A480ACK9"/>
<dbReference type="Proteomes" id="UP000299367">
    <property type="component" value="Unassembled WGS sequence"/>
</dbReference>
<organism evidence="1 2">
    <name type="scientific">Dolichospermum planctonicum</name>
    <dbReference type="NCBI Taxonomy" id="136072"/>
    <lineage>
        <taxon>Bacteria</taxon>
        <taxon>Bacillati</taxon>
        <taxon>Cyanobacteriota</taxon>
        <taxon>Cyanophyceae</taxon>
        <taxon>Nostocales</taxon>
        <taxon>Aphanizomenonaceae</taxon>
        <taxon>Dolichospermum</taxon>
    </lineage>
</organism>
<name>A0A480ACK9_9CYAN</name>
<evidence type="ECO:0000313" key="2">
    <source>
        <dbReference type="Proteomes" id="UP000299367"/>
    </source>
</evidence>
<dbReference type="EMBL" id="BJCF01000028">
    <property type="protein sequence ID" value="GCL42840.1"/>
    <property type="molecule type" value="Genomic_DNA"/>
</dbReference>
<accession>A0A480ACK9</accession>
<evidence type="ECO:0000313" key="1">
    <source>
        <dbReference type="EMBL" id="GCL42840.1"/>
    </source>
</evidence>
<gene>
    <name evidence="1" type="ORF">NIES80_25480</name>
</gene>